<name>A0A8X6TCS6_NEPPI</name>
<dbReference type="Proteomes" id="UP000887013">
    <property type="component" value="Unassembled WGS sequence"/>
</dbReference>
<sequence length="126" mass="14792">MEKLNRFKRSIRESITKLETFVQENLGSMDTSTTERKMKLKNLQTKLYDLREKYEIPDIRGIEEMESNLDDAENRLEEKKVSLNIFLASIKNYIIIKNENKINTNSKTNTKLSEIPLSVCAGKYQR</sequence>
<organism evidence="1 2">
    <name type="scientific">Nephila pilipes</name>
    <name type="common">Giant wood spider</name>
    <name type="synonym">Nephila maculata</name>
    <dbReference type="NCBI Taxonomy" id="299642"/>
    <lineage>
        <taxon>Eukaryota</taxon>
        <taxon>Metazoa</taxon>
        <taxon>Ecdysozoa</taxon>
        <taxon>Arthropoda</taxon>
        <taxon>Chelicerata</taxon>
        <taxon>Arachnida</taxon>
        <taxon>Araneae</taxon>
        <taxon>Araneomorphae</taxon>
        <taxon>Entelegynae</taxon>
        <taxon>Araneoidea</taxon>
        <taxon>Nephilidae</taxon>
        <taxon>Nephila</taxon>
    </lineage>
</organism>
<dbReference type="EMBL" id="BMAW01055457">
    <property type="protein sequence ID" value="GFT00930.1"/>
    <property type="molecule type" value="Genomic_DNA"/>
</dbReference>
<comment type="caution">
    <text evidence="1">The sequence shown here is derived from an EMBL/GenBank/DDBJ whole genome shotgun (WGS) entry which is preliminary data.</text>
</comment>
<accession>A0A8X6TCS6</accession>
<reference evidence="1" key="1">
    <citation type="submission" date="2020-08" db="EMBL/GenBank/DDBJ databases">
        <title>Multicomponent nature underlies the extraordinary mechanical properties of spider dragline silk.</title>
        <authorList>
            <person name="Kono N."/>
            <person name="Nakamura H."/>
            <person name="Mori M."/>
            <person name="Yoshida Y."/>
            <person name="Ohtoshi R."/>
            <person name="Malay A.D."/>
            <person name="Moran D.A.P."/>
            <person name="Tomita M."/>
            <person name="Numata K."/>
            <person name="Arakawa K."/>
        </authorList>
    </citation>
    <scope>NUCLEOTIDE SEQUENCE</scope>
</reference>
<protein>
    <submittedName>
        <fullName evidence="1">Uncharacterized protein</fullName>
    </submittedName>
</protein>
<evidence type="ECO:0000313" key="1">
    <source>
        <dbReference type="EMBL" id="GFT00930.1"/>
    </source>
</evidence>
<keyword evidence="2" id="KW-1185">Reference proteome</keyword>
<evidence type="ECO:0000313" key="2">
    <source>
        <dbReference type="Proteomes" id="UP000887013"/>
    </source>
</evidence>
<gene>
    <name evidence="1" type="ORF">NPIL_582201</name>
</gene>
<dbReference type="OrthoDB" id="6446309at2759"/>
<dbReference type="AlphaFoldDB" id="A0A8X6TCS6"/>
<proteinExistence type="predicted"/>